<protein>
    <recommendedName>
        <fullName evidence="5">SSU ribosomal protein S21p</fullName>
    </recommendedName>
</protein>
<evidence type="ECO:0000256" key="2">
    <source>
        <dbReference type="ARBA" id="ARBA00022980"/>
    </source>
</evidence>
<dbReference type="AlphaFoldDB" id="A0A3B0TIF8"/>
<sequence length="52" mass="6384">MIQVKIAEPQHFEKCMRIFKKACQKDGFMMELKDRRFFIKPSEKKRHKGKKK</sequence>
<dbReference type="Gene3D" id="1.20.5.1150">
    <property type="entry name" value="Ribosomal protein S8"/>
    <property type="match status" value="1"/>
</dbReference>
<proteinExistence type="inferred from homology"/>
<name>A0A3B0TIF8_9ZZZZ</name>
<evidence type="ECO:0000256" key="3">
    <source>
        <dbReference type="ARBA" id="ARBA00023274"/>
    </source>
</evidence>
<dbReference type="InterPro" id="IPR038380">
    <property type="entry name" value="Ribosomal_bS21_sf"/>
</dbReference>
<keyword evidence="3" id="KW-0687">Ribonucleoprotein</keyword>
<dbReference type="GO" id="GO:1990904">
    <property type="term" value="C:ribonucleoprotein complex"/>
    <property type="evidence" value="ECO:0007669"/>
    <property type="project" value="UniProtKB-KW"/>
</dbReference>
<keyword evidence="2" id="KW-0689">Ribosomal protein</keyword>
<dbReference type="InterPro" id="IPR001911">
    <property type="entry name" value="Ribosomal_bS21"/>
</dbReference>
<dbReference type="GO" id="GO:0003735">
    <property type="term" value="F:structural constituent of ribosome"/>
    <property type="evidence" value="ECO:0007669"/>
    <property type="project" value="InterPro"/>
</dbReference>
<evidence type="ECO:0000256" key="1">
    <source>
        <dbReference type="ARBA" id="ARBA00006640"/>
    </source>
</evidence>
<organism evidence="4">
    <name type="scientific">hydrothermal vent metagenome</name>
    <dbReference type="NCBI Taxonomy" id="652676"/>
    <lineage>
        <taxon>unclassified sequences</taxon>
        <taxon>metagenomes</taxon>
        <taxon>ecological metagenomes</taxon>
    </lineage>
</organism>
<evidence type="ECO:0000313" key="4">
    <source>
        <dbReference type="EMBL" id="VAW16630.1"/>
    </source>
</evidence>
<reference evidence="4" key="1">
    <citation type="submission" date="2018-06" db="EMBL/GenBank/DDBJ databases">
        <authorList>
            <person name="Zhirakovskaya E."/>
        </authorList>
    </citation>
    <scope>NUCLEOTIDE SEQUENCE</scope>
</reference>
<dbReference type="Pfam" id="PF01165">
    <property type="entry name" value="Ribosomal_S21"/>
    <property type="match status" value="1"/>
</dbReference>
<dbReference type="EMBL" id="UOEN01000335">
    <property type="protein sequence ID" value="VAW16630.1"/>
    <property type="molecule type" value="Genomic_DNA"/>
</dbReference>
<dbReference type="GO" id="GO:0005840">
    <property type="term" value="C:ribosome"/>
    <property type="evidence" value="ECO:0007669"/>
    <property type="project" value="UniProtKB-KW"/>
</dbReference>
<comment type="similarity">
    <text evidence="1">Belongs to the bacterial ribosomal protein bS21 family.</text>
</comment>
<gene>
    <name evidence="4" type="ORF">MNBD_BACTEROID05-1320</name>
</gene>
<dbReference type="NCBIfam" id="TIGR00030">
    <property type="entry name" value="S21p"/>
    <property type="match status" value="1"/>
</dbReference>
<dbReference type="GO" id="GO:0006412">
    <property type="term" value="P:translation"/>
    <property type="evidence" value="ECO:0007669"/>
    <property type="project" value="InterPro"/>
</dbReference>
<accession>A0A3B0TIF8</accession>
<dbReference type="HAMAP" id="MF_00358">
    <property type="entry name" value="Ribosomal_bS21"/>
    <property type="match status" value="1"/>
</dbReference>
<evidence type="ECO:0008006" key="5">
    <source>
        <dbReference type="Google" id="ProtNLM"/>
    </source>
</evidence>